<dbReference type="AlphaFoldDB" id="A0A1Y1X303"/>
<evidence type="ECO:0000313" key="3">
    <source>
        <dbReference type="Proteomes" id="UP000193498"/>
    </source>
</evidence>
<dbReference type="InParanoid" id="A0A1Y1X303"/>
<dbReference type="Pfam" id="PF02179">
    <property type="entry name" value="BAG"/>
    <property type="match status" value="1"/>
</dbReference>
<dbReference type="PROSITE" id="PS51035">
    <property type="entry name" value="BAG"/>
    <property type="match status" value="1"/>
</dbReference>
<evidence type="ECO:0000313" key="2">
    <source>
        <dbReference type="EMBL" id="ORX80190.1"/>
    </source>
</evidence>
<comment type="caution">
    <text evidence="2">The sequence shown here is derived from an EMBL/GenBank/DDBJ whole genome shotgun (WGS) entry which is preliminary data.</text>
</comment>
<dbReference type="EMBL" id="MCFE01000752">
    <property type="protein sequence ID" value="ORX80190.1"/>
    <property type="molecule type" value="Genomic_DNA"/>
</dbReference>
<dbReference type="SUPFAM" id="SSF63491">
    <property type="entry name" value="BAG domain"/>
    <property type="match status" value="1"/>
</dbReference>
<dbReference type="GO" id="GO:0051087">
    <property type="term" value="F:protein-folding chaperone binding"/>
    <property type="evidence" value="ECO:0007669"/>
    <property type="project" value="InterPro"/>
</dbReference>
<gene>
    <name evidence="2" type="ORF">K493DRAFT_390240</name>
</gene>
<dbReference type="OrthoDB" id="333905at2759"/>
<feature type="domain" description="BAG" evidence="1">
    <location>
        <begin position="319"/>
        <end position="363"/>
    </location>
</feature>
<reference evidence="2 3" key="1">
    <citation type="submission" date="2016-07" db="EMBL/GenBank/DDBJ databases">
        <title>Pervasive Adenine N6-methylation of Active Genes in Fungi.</title>
        <authorList>
            <consortium name="DOE Joint Genome Institute"/>
            <person name="Mondo S.J."/>
            <person name="Dannebaum R.O."/>
            <person name="Kuo R.C."/>
            <person name="Labutti K."/>
            <person name="Haridas S."/>
            <person name="Kuo A."/>
            <person name="Salamov A."/>
            <person name="Ahrendt S.R."/>
            <person name="Lipzen A."/>
            <person name="Sullivan W."/>
            <person name="Andreopoulos W.B."/>
            <person name="Clum A."/>
            <person name="Lindquist E."/>
            <person name="Daum C."/>
            <person name="Ramamoorthy G.K."/>
            <person name="Gryganskyi A."/>
            <person name="Culley D."/>
            <person name="Magnuson J.K."/>
            <person name="James T.Y."/>
            <person name="O'Malley M.A."/>
            <person name="Stajich J.E."/>
            <person name="Spatafora J.W."/>
            <person name="Visel A."/>
            <person name="Grigoriev I.V."/>
        </authorList>
    </citation>
    <scope>NUCLEOTIDE SEQUENCE [LARGE SCALE GENOMIC DNA]</scope>
    <source>
        <strain evidence="2 3">CBS 931.73</strain>
    </source>
</reference>
<protein>
    <recommendedName>
        <fullName evidence="1">BAG domain-containing protein</fullName>
    </recommendedName>
</protein>
<dbReference type="InterPro" id="IPR036533">
    <property type="entry name" value="BAG_dom_sf"/>
</dbReference>
<sequence>MYPPYTEFYPYEAVCQIPTQRRRVLEPVYYAPSISTSRRYVHPENYIEYVSHPRYYHTSSPSERYFTQSSRYPRAFEPDVGRSYIHPSHIDRAASFTPVINQIRLQPARESSQYKLLRPNNGALPLDYMRQSLPPPEASYGNPRRIHGQRLNNSVLDMHHLEYHPEYRVSARDSLNNHAARYSAQPWLQNALLQQEQHTLMMENQKKRLEEERRIRAIHLFILNRATKTIQRQWRLYCGRRRVKAAETIVNFIISQREIHQARKIKSSLRQLRDYGKEVEKIHDSQIPRVFEHPLKFDCSAGSAQQVPPIKENQIFLGCEEALLKMLVRIDGVESMDCMIIREVRKSLVQKVQSFLDKLDNYKVIQYEEYLQKQIKQVA</sequence>
<dbReference type="InterPro" id="IPR003103">
    <property type="entry name" value="BAG_domain"/>
</dbReference>
<organism evidence="2 3">
    <name type="scientific">Basidiobolus meristosporus CBS 931.73</name>
    <dbReference type="NCBI Taxonomy" id="1314790"/>
    <lineage>
        <taxon>Eukaryota</taxon>
        <taxon>Fungi</taxon>
        <taxon>Fungi incertae sedis</taxon>
        <taxon>Zoopagomycota</taxon>
        <taxon>Entomophthoromycotina</taxon>
        <taxon>Basidiobolomycetes</taxon>
        <taxon>Basidiobolales</taxon>
        <taxon>Basidiobolaceae</taxon>
        <taxon>Basidiobolus</taxon>
    </lineage>
</organism>
<keyword evidence="3" id="KW-1185">Reference proteome</keyword>
<accession>A0A1Y1X303</accession>
<name>A0A1Y1X303_9FUNG</name>
<evidence type="ECO:0000259" key="1">
    <source>
        <dbReference type="PROSITE" id="PS51035"/>
    </source>
</evidence>
<dbReference type="STRING" id="1314790.A0A1Y1X303"/>
<dbReference type="Proteomes" id="UP000193498">
    <property type="component" value="Unassembled WGS sequence"/>
</dbReference>
<dbReference type="Gene3D" id="1.20.58.120">
    <property type="entry name" value="BAG domain"/>
    <property type="match status" value="1"/>
</dbReference>
<proteinExistence type="predicted"/>